<evidence type="ECO:0000256" key="2">
    <source>
        <dbReference type="ARBA" id="ARBA00005675"/>
    </source>
</evidence>
<dbReference type="Gene3D" id="3.40.50.1000">
    <property type="entry name" value="HAD superfamily/HAD-like"/>
    <property type="match status" value="1"/>
</dbReference>
<evidence type="ECO:0000256" key="8">
    <source>
        <dbReference type="ARBA" id="ARBA00022967"/>
    </source>
</evidence>
<feature type="transmembrane region" description="Helical" evidence="11">
    <location>
        <begin position="79"/>
        <end position="100"/>
    </location>
</feature>
<dbReference type="FunFam" id="2.70.150.10:FF:000016">
    <property type="entry name" value="Calcium-transporting P-type ATPase putative"/>
    <property type="match status" value="1"/>
</dbReference>
<name>A0A326RUN2_9BACT</name>
<feature type="transmembrane region" description="Helical" evidence="11">
    <location>
        <begin position="722"/>
        <end position="748"/>
    </location>
</feature>
<accession>A0A326RUN2</accession>
<keyword evidence="3" id="KW-1003">Cell membrane</keyword>
<dbReference type="GO" id="GO:0046872">
    <property type="term" value="F:metal ion binding"/>
    <property type="evidence" value="ECO:0007669"/>
    <property type="project" value="UniProtKB-KW"/>
</dbReference>
<comment type="caution">
    <text evidence="13">The sequence shown here is derived from an EMBL/GenBank/DDBJ whole genome shotgun (WGS) entry which is preliminary data.</text>
</comment>
<dbReference type="SUPFAM" id="SSF56784">
    <property type="entry name" value="HAD-like"/>
    <property type="match status" value="1"/>
</dbReference>
<dbReference type="GO" id="GO:0036376">
    <property type="term" value="P:sodium ion export across plasma membrane"/>
    <property type="evidence" value="ECO:0007669"/>
    <property type="project" value="TreeGrafter"/>
</dbReference>
<dbReference type="InterPro" id="IPR001757">
    <property type="entry name" value="P_typ_ATPase"/>
</dbReference>
<dbReference type="InterPro" id="IPR059000">
    <property type="entry name" value="ATPase_P-type_domA"/>
</dbReference>
<evidence type="ECO:0000256" key="7">
    <source>
        <dbReference type="ARBA" id="ARBA00022840"/>
    </source>
</evidence>
<keyword evidence="9 11" id="KW-1133">Transmembrane helix</keyword>
<dbReference type="PANTHER" id="PTHR43294">
    <property type="entry name" value="SODIUM/POTASSIUM-TRANSPORTING ATPASE SUBUNIT ALPHA"/>
    <property type="match status" value="1"/>
</dbReference>
<evidence type="ECO:0000256" key="10">
    <source>
        <dbReference type="ARBA" id="ARBA00023136"/>
    </source>
</evidence>
<evidence type="ECO:0000256" key="6">
    <source>
        <dbReference type="ARBA" id="ARBA00022741"/>
    </source>
</evidence>
<keyword evidence="7" id="KW-0067">ATP-binding</keyword>
<dbReference type="AlphaFoldDB" id="A0A326RUN2"/>
<dbReference type="InterPro" id="IPR023299">
    <property type="entry name" value="ATPase_P-typ_cyto_dom_N"/>
</dbReference>
<feature type="transmembrane region" description="Helical" evidence="11">
    <location>
        <begin position="48"/>
        <end position="73"/>
    </location>
</feature>
<dbReference type="Gene3D" id="1.20.1110.10">
    <property type="entry name" value="Calcium-transporting ATPase, transmembrane domain"/>
    <property type="match status" value="2"/>
</dbReference>
<dbReference type="SFLD" id="SFLDS00003">
    <property type="entry name" value="Haloacid_Dehalogenase"/>
    <property type="match status" value="1"/>
</dbReference>
<dbReference type="SUPFAM" id="SSF81665">
    <property type="entry name" value="Calcium ATPase, transmembrane domain M"/>
    <property type="match status" value="1"/>
</dbReference>
<dbReference type="GO" id="GO:0006883">
    <property type="term" value="P:intracellular sodium ion homeostasis"/>
    <property type="evidence" value="ECO:0007669"/>
    <property type="project" value="TreeGrafter"/>
</dbReference>
<dbReference type="InterPro" id="IPR044492">
    <property type="entry name" value="P_typ_ATPase_HD_dom"/>
</dbReference>
<keyword evidence="14" id="KW-1185">Reference proteome</keyword>
<feature type="domain" description="Cation-transporting P-type ATPase N-terminal" evidence="12">
    <location>
        <begin position="2"/>
        <end position="75"/>
    </location>
</feature>
<evidence type="ECO:0000256" key="11">
    <source>
        <dbReference type="SAM" id="Phobius"/>
    </source>
</evidence>
<feature type="transmembrane region" description="Helical" evidence="11">
    <location>
        <begin position="242"/>
        <end position="260"/>
    </location>
</feature>
<keyword evidence="5" id="KW-0479">Metal-binding</keyword>
<dbReference type="SUPFAM" id="SSF81653">
    <property type="entry name" value="Calcium ATPase, transduction domain A"/>
    <property type="match status" value="1"/>
</dbReference>
<dbReference type="GO" id="GO:0005886">
    <property type="term" value="C:plasma membrane"/>
    <property type="evidence" value="ECO:0007669"/>
    <property type="project" value="UniProtKB-SubCell"/>
</dbReference>
<dbReference type="Gene3D" id="3.40.1110.10">
    <property type="entry name" value="Calcium-transporting ATPase, cytoplasmic domain N"/>
    <property type="match status" value="1"/>
</dbReference>
<gene>
    <name evidence="13" type="ORF">CLV31_11346</name>
</gene>
<dbReference type="InterPro" id="IPR004014">
    <property type="entry name" value="ATPase_P-typ_cation-transptr_N"/>
</dbReference>
<dbReference type="InterPro" id="IPR018303">
    <property type="entry name" value="ATPase_P-typ_P_site"/>
</dbReference>
<dbReference type="Pfam" id="PF00122">
    <property type="entry name" value="E1-E2_ATPase"/>
    <property type="match status" value="1"/>
</dbReference>
<dbReference type="Pfam" id="PF00690">
    <property type="entry name" value="Cation_ATPase_N"/>
    <property type="match status" value="1"/>
</dbReference>
<dbReference type="GO" id="GO:0030007">
    <property type="term" value="P:intracellular potassium ion homeostasis"/>
    <property type="evidence" value="ECO:0007669"/>
    <property type="project" value="TreeGrafter"/>
</dbReference>
<dbReference type="InterPro" id="IPR036412">
    <property type="entry name" value="HAD-like_sf"/>
</dbReference>
<dbReference type="InterPro" id="IPR050510">
    <property type="entry name" value="Cation_transp_ATPase_P-type"/>
</dbReference>
<dbReference type="FunFam" id="3.40.50.1000:FF:000028">
    <property type="entry name" value="Calcium-transporting P-type ATPase, putative"/>
    <property type="match status" value="1"/>
</dbReference>
<dbReference type="InterPro" id="IPR023214">
    <property type="entry name" value="HAD_sf"/>
</dbReference>
<dbReference type="RefSeq" id="WP_111393969.1">
    <property type="nucleotide sequence ID" value="NZ_QKTX01000013.1"/>
</dbReference>
<dbReference type="GO" id="GO:1902600">
    <property type="term" value="P:proton transmembrane transport"/>
    <property type="evidence" value="ECO:0007669"/>
    <property type="project" value="TreeGrafter"/>
</dbReference>
<comment type="subcellular location">
    <subcellularLocation>
        <location evidence="1">Cell membrane</location>
        <topology evidence="1">Multi-pass membrane protein</topology>
    </subcellularLocation>
</comment>
<reference evidence="13 14" key="1">
    <citation type="submission" date="2018-06" db="EMBL/GenBank/DDBJ databases">
        <title>Genomic Encyclopedia of Archaeal and Bacterial Type Strains, Phase II (KMG-II): from individual species to whole genera.</title>
        <authorList>
            <person name="Goeker M."/>
        </authorList>
    </citation>
    <scope>NUCLEOTIDE SEQUENCE [LARGE SCALE GENOMIC DNA]</scope>
    <source>
        <strain evidence="13 14">T4</strain>
    </source>
</reference>
<proteinExistence type="inferred from homology"/>
<comment type="similarity">
    <text evidence="2">Belongs to the cation transport ATPase (P-type) (TC 3.A.3) family. Type IIA subfamily.</text>
</comment>
<dbReference type="Proteomes" id="UP000248917">
    <property type="component" value="Unassembled WGS sequence"/>
</dbReference>
<evidence type="ECO:0000256" key="1">
    <source>
        <dbReference type="ARBA" id="ARBA00004651"/>
    </source>
</evidence>
<evidence type="ECO:0000313" key="14">
    <source>
        <dbReference type="Proteomes" id="UP000248917"/>
    </source>
</evidence>
<keyword evidence="6" id="KW-0547">Nucleotide-binding</keyword>
<dbReference type="InterPro" id="IPR006068">
    <property type="entry name" value="ATPase_P-typ_cation-transptr_C"/>
</dbReference>
<feature type="transmembrane region" description="Helical" evidence="11">
    <location>
        <begin position="754"/>
        <end position="772"/>
    </location>
</feature>
<evidence type="ECO:0000256" key="9">
    <source>
        <dbReference type="ARBA" id="ARBA00022989"/>
    </source>
</evidence>
<dbReference type="Gene3D" id="2.70.150.10">
    <property type="entry name" value="Calcium-transporting ATPase, cytoplasmic transduction domain A"/>
    <property type="match status" value="1"/>
</dbReference>
<evidence type="ECO:0000256" key="5">
    <source>
        <dbReference type="ARBA" id="ARBA00022723"/>
    </source>
</evidence>
<dbReference type="SFLD" id="SFLDF00027">
    <property type="entry name" value="p-type_atpase"/>
    <property type="match status" value="1"/>
</dbReference>
<dbReference type="PANTHER" id="PTHR43294:SF21">
    <property type="entry name" value="CATION TRANSPORTING ATPASE"/>
    <property type="match status" value="1"/>
</dbReference>
<feature type="transmembrane region" description="Helical" evidence="11">
    <location>
        <begin position="824"/>
        <end position="843"/>
    </location>
</feature>
<dbReference type="OrthoDB" id="1521937at2"/>
<dbReference type="EMBL" id="QKTX01000013">
    <property type="protein sequence ID" value="PZV79730.1"/>
    <property type="molecule type" value="Genomic_DNA"/>
</dbReference>
<feature type="transmembrane region" description="Helical" evidence="11">
    <location>
        <begin position="793"/>
        <end position="812"/>
    </location>
</feature>
<protein>
    <submittedName>
        <fullName evidence="13">Ca2+-transporting ATPase</fullName>
    </submittedName>
</protein>
<dbReference type="Pfam" id="PF00689">
    <property type="entry name" value="Cation_ATPase_C"/>
    <property type="match status" value="1"/>
</dbReference>
<organism evidence="13 14">
    <name type="scientific">Algoriphagus aquaeductus</name>
    <dbReference type="NCBI Taxonomy" id="475299"/>
    <lineage>
        <taxon>Bacteria</taxon>
        <taxon>Pseudomonadati</taxon>
        <taxon>Bacteroidota</taxon>
        <taxon>Cytophagia</taxon>
        <taxon>Cytophagales</taxon>
        <taxon>Cyclobacteriaceae</taxon>
        <taxon>Algoriphagus</taxon>
    </lineage>
</organism>
<feature type="transmembrane region" description="Helical" evidence="11">
    <location>
        <begin position="266"/>
        <end position="294"/>
    </location>
</feature>
<dbReference type="Pfam" id="PF13246">
    <property type="entry name" value="Cation_ATPase"/>
    <property type="match status" value="1"/>
</dbReference>
<dbReference type="PROSITE" id="PS00154">
    <property type="entry name" value="ATPASE_E1_E2"/>
    <property type="match status" value="1"/>
</dbReference>
<evidence type="ECO:0000313" key="13">
    <source>
        <dbReference type="EMBL" id="PZV79730.1"/>
    </source>
</evidence>
<dbReference type="GO" id="GO:0005524">
    <property type="term" value="F:ATP binding"/>
    <property type="evidence" value="ECO:0007669"/>
    <property type="project" value="UniProtKB-KW"/>
</dbReference>
<dbReference type="PRINTS" id="PR00120">
    <property type="entry name" value="HATPASE"/>
</dbReference>
<keyword evidence="10 11" id="KW-0472">Membrane</keyword>
<evidence type="ECO:0000259" key="12">
    <source>
        <dbReference type="SMART" id="SM00831"/>
    </source>
</evidence>
<dbReference type="PRINTS" id="PR00119">
    <property type="entry name" value="CATATPASE"/>
</dbReference>
<dbReference type="GO" id="GO:0005391">
    <property type="term" value="F:P-type sodium:potassium-exchanging transporter activity"/>
    <property type="evidence" value="ECO:0007669"/>
    <property type="project" value="TreeGrafter"/>
</dbReference>
<keyword evidence="8" id="KW-1278">Translocase</keyword>
<evidence type="ECO:0000256" key="4">
    <source>
        <dbReference type="ARBA" id="ARBA00022692"/>
    </source>
</evidence>
<sequence>MDFYRQTPEELFTKFESSPQGLSQKEAELRLEKYGSNSLQEKKKKPAWLLFLGQFKDFMILILAAAALISGIVGDLTDSIIILVILVLNAILGFVQEYRAEKAMESLKKMTETQSKAKRDGQLRSLLSYELVPGDIIAVEAGNMVPADLRLIETFSLKIDESSLTGESVPIDKQTKIPEGEKLNPGDQLNMAFKGTLITNGRALGLVVATGMTTEIGKIASLLQEKTPLTPLQQRMHRFGKVISYLILGICAVLFAAGVARGEEIFSVLLLSVSLAVAAIPEALPALITIALSLGAGRLAKKKALVRKLPAVESLGSVTYICTDKTGTLTQNKMTVTEAEAFHLSPVTADYSNLQLGLGLCHDVHLDKKGNPEGESTEVALVERILQELTASQYEELRNKFPRVGEIPFDSSRKRMSTFHQTDQGILMLCKGAPESIASQLSDPLLAKQLREGSEEWAKRGERVLAFAGKLVNQLPEENDWITLENHLEYYGKVGMIDPPREEVKTSISECRTAGIRPVMITGDHPATAKAIAESVGIWKPGDGVLTGAQLAALSQEEFAKQVENISVYARVAPEQKLLIVQALQQKGHFAAMTGDGVNDAPSLKAANIGVAMGIAGTDVSKEAAHLILLDDNFSTIVRAVKEGRRIYDNIVKFIKYIMTCNGAEIWTIGLAPFLGFPNPLLPIHILWINLVTDGLPALTLASERPEHDIMKRPPRPPKQSLFANGVGYHIIWVGMLMAAVALFTQYWAIRQGWHWQTMVFSVLAFSQLGHVMAIRSDHTFLYRQGLLTNKPLLMSVGLTFFLQLGVIYLPFFNDLFRTEPLNLQEMGFCCGMALLVFHAVEIEKWVRSRYLKPKQKNKSLS</sequence>
<dbReference type="SFLD" id="SFLDG00002">
    <property type="entry name" value="C1.7:_P-type_atpase_like"/>
    <property type="match status" value="1"/>
</dbReference>
<keyword evidence="4 11" id="KW-0812">Transmembrane</keyword>
<dbReference type="GO" id="GO:1990573">
    <property type="term" value="P:potassium ion import across plasma membrane"/>
    <property type="evidence" value="ECO:0007669"/>
    <property type="project" value="TreeGrafter"/>
</dbReference>
<dbReference type="InterPro" id="IPR008250">
    <property type="entry name" value="ATPase_P-typ_transduc_dom_A_sf"/>
</dbReference>
<evidence type="ECO:0000256" key="3">
    <source>
        <dbReference type="ARBA" id="ARBA00022475"/>
    </source>
</evidence>
<dbReference type="InterPro" id="IPR023298">
    <property type="entry name" value="ATPase_P-typ_TM_dom_sf"/>
</dbReference>
<dbReference type="NCBIfam" id="TIGR01494">
    <property type="entry name" value="ATPase_P-type"/>
    <property type="match status" value="4"/>
</dbReference>
<dbReference type="GO" id="GO:0016887">
    <property type="term" value="F:ATP hydrolysis activity"/>
    <property type="evidence" value="ECO:0007669"/>
    <property type="project" value="InterPro"/>
</dbReference>
<dbReference type="SMART" id="SM00831">
    <property type="entry name" value="Cation_ATPase_N"/>
    <property type="match status" value="1"/>
</dbReference>